<dbReference type="SUPFAM" id="SSF55021">
    <property type="entry name" value="ACT-like"/>
    <property type="match status" value="2"/>
</dbReference>
<dbReference type="GO" id="GO:0006355">
    <property type="term" value="P:regulation of DNA-templated transcription"/>
    <property type="evidence" value="ECO:0007669"/>
    <property type="project" value="InterPro"/>
</dbReference>
<evidence type="ECO:0000259" key="1">
    <source>
        <dbReference type="PROSITE" id="PS51671"/>
    </source>
</evidence>
<dbReference type="CDD" id="cd04869">
    <property type="entry name" value="ACT_GcvR_2"/>
    <property type="match status" value="1"/>
</dbReference>
<proteinExistence type="predicted"/>
<dbReference type="InterPro" id="IPR050990">
    <property type="entry name" value="UPF0237/GcvR_regulator"/>
</dbReference>
<feature type="domain" description="ACT" evidence="1">
    <location>
        <begin position="93"/>
        <end position="172"/>
    </location>
</feature>
<dbReference type="PANTHER" id="PTHR34875">
    <property type="entry name" value="UPF0237 PROTEIN MJ1558"/>
    <property type="match status" value="1"/>
</dbReference>
<feature type="domain" description="ACT" evidence="1">
    <location>
        <begin position="6"/>
        <end position="82"/>
    </location>
</feature>
<reference evidence="2" key="1">
    <citation type="submission" date="2018-06" db="EMBL/GenBank/DDBJ databases">
        <authorList>
            <person name="Zhirakovskaya E."/>
        </authorList>
    </citation>
    <scope>NUCLEOTIDE SEQUENCE</scope>
</reference>
<organism evidence="2">
    <name type="scientific">hydrothermal vent metagenome</name>
    <dbReference type="NCBI Taxonomy" id="652676"/>
    <lineage>
        <taxon>unclassified sequences</taxon>
        <taxon>metagenomes</taxon>
        <taxon>ecological metagenomes</taxon>
    </lineage>
</organism>
<dbReference type="Pfam" id="PF13740">
    <property type="entry name" value="ACT_6"/>
    <property type="match status" value="1"/>
</dbReference>
<accession>A0A3B0ZH46</accession>
<dbReference type="AlphaFoldDB" id="A0A3B0ZH46"/>
<dbReference type="Gene3D" id="3.30.70.260">
    <property type="match status" value="2"/>
</dbReference>
<dbReference type="InterPro" id="IPR016867">
    <property type="entry name" value="GcvR"/>
</dbReference>
<gene>
    <name evidence="2" type="ORF">MNBD_GAMMA13-1747</name>
</gene>
<dbReference type="InterPro" id="IPR002912">
    <property type="entry name" value="ACT_dom"/>
</dbReference>
<protein>
    <submittedName>
        <fullName evidence="2">Glycine cleavage system transcriptional antiactivator GcvR</fullName>
    </submittedName>
</protein>
<dbReference type="EMBL" id="UOFK01000210">
    <property type="protein sequence ID" value="VAW80036.1"/>
    <property type="molecule type" value="Genomic_DNA"/>
</dbReference>
<dbReference type="PROSITE" id="PS51671">
    <property type="entry name" value="ACT"/>
    <property type="match status" value="2"/>
</dbReference>
<evidence type="ECO:0000313" key="2">
    <source>
        <dbReference type="EMBL" id="VAW80036.1"/>
    </source>
</evidence>
<dbReference type="InterPro" id="IPR045865">
    <property type="entry name" value="ACT-like_dom_sf"/>
</dbReference>
<dbReference type="PIRSF" id="PIRSF028103">
    <property type="entry name" value="GcvR"/>
    <property type="match status" value="1"/>
</dbReference>
<sequence length="176" mass="19312">MSNQLVIAAIGEDRPGLVDELSSWILDSGCNIADSRMTVLGGEFAVLLLAEGQWNNLTRLEDQLEQVQNRLGMIISLKRTKPKRPEGAFLPYAVDVVALDHPGIVHNLANFFSQRGINIQDLATSGYSAAHTGTQMFSVHISLDVPSDTHIAGLREEFLDFCDRLNLDAVIEPLKA</sequence>
<dbReference type="PANTHER" id="PTHR34875:SF5">
    <property type="entry name" value="GLYCINE CLEAVAGE SYSTEM TRANSCRIPTIONAL REPRESSOR"/>
    <property type="match status" value="1"/>
</dbReference>
<name>A0A3B0ZH46_9ZZZZ</name>